<dbReference type="KEGG" id="adu:107476310"/>
<feature type="domain" description="DUF4283" evidence="2">
    <location>
        <begin position="38"/>
        <end position="115"/>
    </location>
</feature>
<evidence type="ECO:0000313" key="5">
    <source>
        <dbReference type="RefSeq" id="XP_015951597.1"/>
    </source>
</evidence>
<evidence type="ECO:0000259" key="2">
    <source>
        <dbReference type="Pfam" id="PF14111"/>
    </source>
</evidence>
<dbReference type="RefSeq" id="XP_015951597.1">
    <property type="nucleotide sequence ID" value="XM_016096111.3"/>
</dbReference>
<sequence length="372" mass="42633">MARRKAGQRVVLDDTGGLEDEDIIVFGKEEIEESLQICAKSLIGRILADRSFGVGTVEGAMRTIWSHPKGFKVMDLGDNLFQFFFEKEVDLVRVERGAPWLLKNYIVNIKRWEEKDINNNDELSQVPIWVQLWGIPEHYKSKELRRKIGGTMGEVVEVDFYSMRGRESRILKVKIFMDATKPLRRSLRIARPNRNVIELSVKYERIGTFCNYCGHLGHESRGYNQHLEDSIKGEVQEEKWGNWLKAKQVGWRVESYKENANPNIPKVEISRIEGPKKQTPVNLLRSFANLSMQENSGENEQVESKSKENNSGNGACEKIMADQRERLLLVHKKCGDKEDFNDGRTESEANEEKRKGGLKGVEEAVSSDFNIG</sequence>
<feature type="region of interest" description="Disordered" evidence="1">
    <location>
        <begin position="292"/>
        <end position="314"/>
    </location>
</feature>
<feature type="compositionally biased region" description="Basic and acidic residues" evidence="1">
    <location>
        <begin position="335"/>
        <end position="355"/>
    </location>
</feature>
<organism evidence="4 5">
    <name type="scientific">Arachis duranensis</name>
    <name type="common">Wild peanut</name>
    <dbReference type="NCBI Taxonomy" id="130453"/>
    <lineage>
        <taxon>Eukaryota</taxon>
        <taxon>Viridiplantae</taxon>
        <taxon>Streptophyta</taxon>
        <taxon>Embryophyta</taxon>
        <taxon>Tracheophyta</taxon>
        <taxon>Spermatophyta</taxon>
        <taxon>Magnoliopsida</taxon>
        <taxon>eudicotyledons</taxon>
        <taxon>Gunneridae</taxon>
        <taxon>Pentapetalae</taxon>
        <taxon>rosids</taxon>
        <taxon>fabids</taxon>
        <taxon>Fabales</taxon>
        <taxon>Fabaceae</taxon>
        <taxon>Papilionoideae</taxon>
        <taxon>50 kb inversion clade</taxon>
        <taxon>dalbergioids sensu lato</taxon>
        <taxon>Dalbergieae</taxon>
        <taxon>Pterocarpus clade</taxon>
        <taxon>Arachis</taxon>
    </lineage>
</organism>
<evidence type="ECO:0000256" key="1">
    <source>
        <dbReference type="SAM" id="MobiDB-lite"/>
    </source>
</evidence>
<dbReference type="PANTHER" id="PTHR31286">
    <property type="entry name" value="GLYCINE-RICH CELL WALL STRUCTURAL PROTEIN 1.8-LIKE"/>
    <property type="match status" value="1"/>
</dbReference>
<dbReference type="InterPro" id="IPR040256">
    <property type="entry name" value="At4g02000-like"/>
</dbReference>
<dbReference type="PANTHER" id="PTHR31286:SF178">
    <property type="entry name" value="DUF4283 DOMAIN-CONTAINING PROTEIN"/>
    <property type="match status" value="1"/>
</dbReference>
<keyword evidence="4" id="KW-1185">Reference proteome</keyword>
<protein>
    <submittedName>
        <fullName evidence="5">Uncharacterized protein LOC107476310</fullName>
    </submittedName>
</protein>
<gene>
    <name evidence="5" type="primary">LOC107476310</name>
</gene>
<evidence type="ECO:0000259" key="3">
    <source>
        <dbReference type="Pfam" id="PF14392"/>
    </source>
</evidence>
<dbReference type="InterPro" id="IPR025836">
    <property type="entry name" value="Zn_knuckle_CX2CX4HX4C"/>
</dbReference>
<dbReference type="Pfam" id="PF14392">
    <property type="entry name" value="zf-CCHC_4"/>
    <property type="match status" value="1"/>
</dbReference>
<reference evidence="4" key="1">
    <citation type="journal article" date="2016" name="Nat. Genet.">
        <title>The genome sequences of Arachis duranensis and Arachis ipaensis, the diploid ancestors of cultivated peanut.</title>
        <authorList>
            <person name="Bertioli D.J."/>
            <person name="Cannon S.B."/>
            <person name="Froenicke L."/>
            <person name="Huang G."/>
            <person name="Farmer A.D."/>
            <person name="Cannon E.K."/>
            <person name="Liu X."/>
            <person name="Gao D."/>
            <person name="Clevenger J."/>
            <person name="Dash S."/>
            <person name="Ren L."/>
            <person name="Moretzsohn M.C."/>
            <person name="Shirasawa K."/>
            <person name="Huang W."/>
            <person name="Vidigal B."/>
            <person name="Abernathy B."/>
            <person name="Chu Y."/>
            <person name="Niederhuth C.E."/>
            <person name="Umale P."/>
            <person name="Araujo A.C."/>
            <person name="Kozik A."/>
            <person name="Kim K.D."/>
            <person name="Burow M.D."/>
            <person name="Varshney R.K."/>
            <person name="Wang X."/>
            <person name="Zhang X."/>
            <person name="Barkley N."/>
            <person name="Guimaraes P.M."/>
            <person name="Isobe S."/>
            <person name="Guo B."/>
            <person name="Liao B."/>
            <person name="Stalker H.T."/>
            <person name="Schmitz R.J."/>
            <person name="Scheffler B.E."/>
            <person name="Leal-Bertioli S.C."/>
            <person name="Xun X."/>
            <person name="Jackson S.A."/>
            <person name="Michelmore R."/>
            <person name="Ozias-Akins P."/>
        </authorList>
    </citation>
    <scope>NUCLEOTIDE SEQUENCE [LARGE SCALE GENOMIC DNA]</scope>
    <source>
        <strain evidence="4">cv. V14167</strain>
    </source>
</reference>
<proteinExistence type="predicted"/>
<dbReference type="Proteomes" id="UP000515211">
    <property type="component" value="Chromosome 2"/>
</dbReference>
<dbReference type="AlphaFoldDB" id="A0A6P4CHG4"/>
<feature type="region of interest" description="Disordered" evidence="1">
    <location>
        <begin position="335"/>
        <end position="372"/>
    </location>
</feature>
<evidence type="ECO:0000313" key="4">
    <source>
        <dbReference type="Proteomes" id="UP000515211"/>
    </source>
</evidence>
<dbReference type="GeneID" id="107476310"/>
<dbReference type="Pfam" id="PF14111">
    <property type="entry name" value="DUF4283"/>
    <property type="match status" value="1"/>
</dbReference>
<name>A0A6P4CHG4_ARADU</name>
<accession>A0A6P4CHG4</accession>
<dbReference type="InterPro" id="IPR025558">
    <property type="entry name" value="DUF4283"/>
</dbReference>
<feature type="domain" description="Zinc knuckle CX2CX4HX4C" evidence="3">
    <location>
        <begin position="177"/>
        <end position="221"/>
    </location>
</feature>
<reference evidence="5" key="2">
    <citation type="submission" date="2025-08" db="UniProtKB">
        <authorList>
            <consortium name="RefSeq"/>
        </authorList>
    </citation>
    <scope>IDENTIFICATION</scope>
    <source>
        <tissue evidence="5">Whole plant</tissue>
    </source>
</reference>